<feature type="region of interest" description="Disordered" evidence="1">
    <location>
        <begin position="1"/>
        <end position="98"/>
    </location>
</feature>
<dbReference type="AlphaFoldDB" id="A0AAV7NLX3"/>
<comment type="caution">
    <text evidence="2">The sequence shown here is derived from an EMBL/GenBank/DDBJ whole genome shotgun (WGS) entry which is preliminary data.</text>
</comment>
<proteinExistence type="predicted"/>
<sequence>MRVRELRRLGLCSSSAAPGQHQRGHPRESGSARKTRVPERATGQAFGCPGGPPGGSLSGTGPRSQLAGAAAGGFAHAVQPSGWRQNKEPARARHRATPSRCRRWLLTTEVRSQGGRDPGGRHVALASRGRRRLSDAQGVRV</sequence>
<accession>A0AAV7NLX3</accession>
<dbReference type="Proteomes" id="UP001066276">
    <property type="component" value="Chromosome 8"/>
</dbReference>
<feature type="compositionally biased region" description="Basic and acidic residues" evidence="1">
    <location>
        <begin position="25"/>
        <end position="39"/>
    </location>
</feature>
<feature type="compositionally biased region" description="Low complexity" evidence="1">
    <location>
        <begin position="59"/>
        <end position="77"/>
    </location>
</feature>
<evidence type="ECO:0000313" key="2">
    <source>
        <dbReference type="EMBL" id="KAJ1117036.1"/>
    </source>
</evidence>
<protein>
    <submittedName>
        <fullName evidence="2">Uncharacterized protein</fullName>
    </submittedName>
</protein>
<organism evidence="2 3">
    <name type="scientific">Pleurodeles waltl</name>
    <name type="common">Iberian ribbed newt</name>
    <dbReference type="NCBI Taxonomy" id="8319"/>
    <lineage>
        <taxon>Eukaryota</taxon>
        <taxon>Metazoa</taxon>
        <taxon>Chordata</taxon>
        <taxon>Craniata</taxon>
        <taxon>Vertebrata</taxon>
        <taxon>Euteleostomi</taxon>
        <taxon>Amphibia</taxon>
        <taxon>Batrachia</taxon>
        <taxon>Caudata</taxon>
        <taxon>Salamandroidea</taxon>
        <taxon>Salamandridae</taxon>
        <taxon>Pleurodelinae</taxon>
        <taxon>Pleurodeles</taxon>
    </lineage>
</organism>
<name>A0AAV7NLX3_PLEWA</name>
<evidence type="ECO:0000313" key="3">
    <source>
        <dbReference type="Proteomes" id="UP001066276"/>
    </source>
</evidence>
<dbReference type="EMBL" id="JANPWB010000012">
    <property type="protein sequence ID" value="KAJ1117036.1"/>
    <property type="molecule type" value="Genomic_DNA"/>
</dbReference>
<feature type="region of interest" description="Disordered" evidence="1">
    <location>
        <begin position="110"/>
        <end position="141"/>
    </location>
</feature>
<gene>
    <name evidence="2" type="ORF">NDU88_005237</name>
</gene>
<reference evidence="2" key="1">
    <citation type="journal article" date="2022" name="bioRxiv">
        <title>Sequencing and chromosome-scale assembly of the giantPleurodeles waltlgenome.</title>
        <authorList>
            <person name="Brown T."/>
            <person name="Elewa A."/>
            <person name="Iarovenko S."/>
            <person name="Subramanian E."/>
            <person name="Araus A.J."/>
            <person name="Petzold A."/>
            <person name="Susuki M."/>
            <person name="Suzuki K.-i.T."/>
            <person name="Hayashi T."/>
            <person name="Toyoda A."/>
            <person name="Oliveira C."/>
            <person name="Osipova E."/>
            <person name="Leigh N.D."/>
            <person name="Simon A."/>
            <person name="Yun M.H."/>
        </authorList>
    </citation>
    <scope>NUCLEOTIDE SEQUENCE</scope>
    <source>
        <strain evidence="2">20211129_DDA</strain>
        <tissue evidence="2">Liver</tissue>
    </source>
</reference>
<evidence type="ECO:0000256" key="1">
    <source>
        <dbReference type="SAM" id="MobiDB-lite"/>
    </source>
</evidence>
<keyword evidence="3" id="KW-1185">Reference proteome</keyword>